<proteinExistence type="predicted"/>
<organism evidence="2 3">
    <name type="scientific">Schaalia georgiae F0490</name>
    <dbReference type="NCBI Taxonomy" id="1125717"/>
    <lineage>
        <taxon>Bacteria</taxon>
        <taxon>Bacillati</taxon>
        <taxon>Actinomycetota</taxon>
        <taxon>Actinomycetes</taxon>
        <taxon>Actinomycetales</taxon>
        <taxon>Actinomycetaceae</taxon>
        <taxon>Schaalia</taxon>
    </lineage>
</organism>
<protein>
    <submittedName>
        <fullName evidence="2">Uncharacterized protein</fullName>
    </submittedName>
</protein>
<keyword evidence="3" id="KW-1185">Reference proteome</keyword>
<dbReference type="Proteomes" id="UP000004578">
    <property type="component" value="Unassembled WGS sequence"/>
</dbReference>
<evidence type="ECO:0000313" key="2">
    <source>
        <dbReference type="EMBL" id="EJF40945.1"/>
    </source>
</evidence>
<evidence type="ECO:0000256" key="1">
    <source>
        <dbReference type="SAM" id="MobiDB-lite"/>
    </source>
</evidence>
<gene>
    <name evidence="2" type="ORF">HMPREF1317_1491</name>
</gene>
<dbReference type="PATRIC" id="fig|1125717.3.peg.1489"/>
<name>J1H5U1_9ACTO</name>
<sequence>MRNHRAGFLVRSPHCCRLVAFEAGAVGMEVGRPIAAGCESETEAGGGSGAGRRLAAAGRGGAASRFERRRRLVPRTLPVGAARAVLRAIPWFQREVSHLGRAQWTVLQAKWSSQRDTVTLQVL</sequence>
<dbReference type="AlphaFoldDB" id="J1H5U1"/>
<feature type="region of interest" description="Disordered" evidence="1">
    <location>
        <begin position="40"/>
        <end position="64"/>
    </location>
</feature>
<dbReference type="EMBL" id="AKFS01000239">
    <property type="protein sequence ID" value="EJF40945.1"/>
    <property type="molecule type" value="Genomic_DNA"/>
</dbReference>
<accession>J1H5U1</accession>
<comment type="caution">
    <text evidence="2">The sequence shown here is derived from an EMBL/GenBank/DDBJ whole genome shotgun (WGS) entry which is preliminary data.</text>
</comment>
<reference evidence="2 3" key="1">
    <citation type="submission" date="2012-05" db="EMBL/GenBank/DDBJ databases">
        <authorList>
            <person name="Harkins D.M."/>
            <person name="Madupu R."/>
            <person name="Durkin A.S."/>
            <person name="Torralba M."/>
            <person name="Methe B."/>
            <person name="Sutton G.G."/>
            <person name="Nelson K.E."/>
        </authorList>
    </citation>
    <scope>NUCLEOTIDE SEQUENCE [LARGE SCALE GENOMIC DNA]</scope>
    <source>
        <strain evidence="2 3">F0490</strain>
    </source>
</reference>
<evidence type="ECO:0000313" key="3">
    <source>
        <dbReference type="Proteomes" id="UP000004578"/>
    </source>
</evidence>